<accession>A0A4R3MRT6</accession>
<organism evidence="2 3">
    <name type="scientific">Melghiribacillus thermohalophilus</name>
    <dbReference type="NCBI Taxonomy" id="1324956"/>
    <lineage>
        <taxon>Bacteria</taxon>
        <taxon>Bacillati</taxon>
        <taxon>Bacillota</taxon>
        <taxon>Bacilli</taxon>
        <taxon>Bacillales</taxon>
        <taxon>Bacillaceae</taxon>
        <taxon>Melghiribacillus</taxon>
    </lineage>
</organism>
<dbReference type="AlphaFoldDB" id="A0A4R3MRT6"/>
<feature type="transmembrane region" description="Helical" evidence="1">
    <location>
        <begin position="37"/>
        <end position="59"/>
    </location>
</feature>
<evidence type="ECO:0000256" key="1">
    <source>
        <dbReference type="SAM" id="Phobius"/>
    </source>
</evidence>
<dbReference type="EMBL" id="SMAN01000022">
    <property type="protein sequence ID" value="TCT18250.1"/>
    <property type="molecule type" value="Genomic_DNA"/>
</dbReference>
<gene>
    <name evidence="2" type="ORF">EDD68_12213</name>
</gene>
<keyword evidence="1" id="KW-0472">Membrane</keyword>
<protein>
    <submittedName>
        <fullName evidence="2">Uncharacterized protein</fullName>
    </submittedName>
</protein>
<evidence type="ECO:0000313" key="2">
    <source>
        <dbReference type="EMBL" id="TCT18250.1"/>
    </source>
</evidence>
<keyword evidence="1" id="KW-1133">Transmembrane helix</keyword>
<reference evidence="2 3" key="1">
    <citation type="submission" date="2019-03" db="EMBL/GenBank/DDBJ databases">
        <title>Genomic Encyclopedia of Type Strains, Phase IV (KMG-IV): sequencing the most valuable type-strain genomes for metagenomic binning, comparative biology and taxonomic classification.</title>
        <authorList>
            <person name="Goeker M."/>
        </authorList>
    </citation>
    <scope>NUCLEOTIDE SEQUENCE [LARGE SCALE GENOMIC DNA]</scope>
    <source>
        <strain evidence="2 3">DSM 25894</strain>
    </source>
</reference>
<keyword evidence="1" id="KW-0812">Transmembrane</keyword>
<name>A0A4R3MRT6_9BACI</name>
<feature type="transmembrane region" description="Helical" evidence="1">
    <location>
        <begin position="6"/>
        <end position="25"/>
    </location>
</feature>
<proteinExistence type="predicted"/>
<keyword evidence="3" id="KW-1185">Reference proteome</keyword>
<dbReference type="Proteomes" id="UP000294650">
    <property type="component" value="Unassembled WGS sequence"/>
</dbReference>
<sequence>MEDGYQIGLVVLSVVIFAGLALIIYEKRRRRDFPRVYKELGASCVFTFVMLLAAVYIYVNFGVTAGLLVTLFFLLMGLILVGYVIKKIQKTSSIK</sequence>
<comment type="caution">
    <text evidence="2">The sequence shown here is derived from an EMBL/GenBank/DDBJ whole genome shotgun (WGS) entry which is preliminary data.</text>
</comment>
<evidence type="ECO:0000313" key="3">
    <source>
        <dbReference type="Proteomes" id="UP000294650"/>
    </source>
</evidence>
<feature type="transmembrane region" description="Helical" evidence="1">
    <location>
        <begin position="65"/>
        <end position="85"/>
    </location>
</feature>